<dbReference type="Pfam" id="PF13406">
    <property type="entry name" value="SLT_2"/>
    <property type="match status" value="1"/>
</dbReference>
<dbReference type="InterPro" id="IPR031304">
    <property type="entry name" value="SLT_2"/>
</dbReference>
<dbReference type="STRING" id="1798325.A2834_04320"/>
<feature type="domain" description="Transglycosylase SLT" evidence="2">
    <location>
        <begin position="108"/>
        <end position="261"/>
    </location>
</feature>
<organism evidence="3 4">
    <name type="scientific">Candidatus Giovannonibacteria bacterium RIFCSPHIGHO2_01_FULL_45_23</name>
    <dbReference type="NCBI Taxonomy" id="1798325"/>
    <lineage>
        <taxon>Bacteria</taxon>
        <taxon>Candidatus Giovannoniibacteriota</taxon>
    </lineage>
</organism>
<dbReference type="Gene3D" id="1.10.8.350">
    <property type="entry name" value="Bacterial muramidase"/>
    <property type="match status" value="1"/>
</dbReference>
<accession>A0A1F5VI48</accession>
<dbReference type="Proteomes" id="UP000179251">
    <property type="component" value="Unassembled WGS sequence"/>
</dbReference>
<dbReference type="CDD" id="cd13399">
    <property type="entry name" value="Slt35-like"/>
    <property type="match status" value="1"/>
</dbReference>
<dbReference type="GO" id="GO:0009253">
    <property type="term" value="P:peptidoglycan catabolic process"/>
    <property type="evidence" value="ECO:0007669"/>
    <property type="project" value="TreeGrafter"/>
</dbReference>
<sequence>MKKLTLILSIVLAFALVQIDPLPVFAHKKPSLSKPVPKKPSPKRKTPISSEDQLRALLIKKLSRTFPKSELEVLFSDTRLFLDRSIFQTGTPSCPGGYFDSNCGILIPESLNRGKEFIEKHGDVFGAVFDEYGVEPDVIAAILRVETNFGSYLGKRSVLNSLYTLYVLSPRRRNFALEQIDFFLRLAKKNEWELFEIRGSIAGAIGLPQFIPFSYWHFAIDGNKDDKVDLFEPVDAIYSVANYLFEHGWSDKSRAQRNAVWAYNHDRTYVNAVLAYARALKNLRSN</sequence>
<protein>
    <recommendedName>
        <fullName evidence="2">Transglycosylase SLT domain-containing protein</fullName>
    </recommendedName>
</protein>
<dbReference type="PANTHER" id="PTHR30163">
    <property type="entry name" value="MEMBRANE-BOUND LYTIC MUREIN TRANSGLYCOSYLASE B"/>
    <property type="match status" value="1"/>
</dbReference>
<evidence type="ECO:0000256" key="1">
    <source>
        <dbReference type="SAM" id="MobiDB-lite"/>
    </source>
</evidence>
<dbReference type="GO" id="GO:0008933">
    <property type="term" value="F:peptidoglycan lytic transglycosylase activity"/>
    <property type="evidence" value="ECO:0007669"/>
    <property type="project" value="TreeGrafter"/>
</dbReference>
<feature type="compositionally biased region" description="Basic residues" evidence="1">
    <location>
        <begin position="30"/>
        <end position="46"/>
    </location>
</feature>
<name>A0A1F5VI48_9BACT</name>
<feature type="region of interest" description="Disordered" evidence="1">
    <location>
        <begin position="30"/>
        <end position="49"/>
    </location>
</feature>
<dbReference type="InterPro" id="IPR043426">
    <property type="entry name" value="MltB-like"/>
</dbReference>
<dbReference type="InterPro" id="IPR023346">
    <property type="entry name" value="Lysozyme-like_dom_sf"/>
</dbReference>
<gene>
    <name evidence="3" type="ORF">A2834_04320</name>
</gene>
<comment type="caution">
    <text evidence="3">The sequence shown here is derived from an EMBL/GenBank/DDBJ whole genome shotgun (WGS) entry which is preliminary data.</text>
</comment>
<dbReference type="PANTHER" id="PTHR30163:SF9">
    <property type="entry name" value="MEMBRANE-BOUND LYTIC MUREIN TRANSGLYCOSYLASE B"/>
    <property type="match status" value="1"/>
</dbReference>
<evidence type="ECO:0000313" key="4">
    <source>
        <dbReference type="Proteomes" id="UP000179251"/>
    </source>
</evidence>
<dbReference type="EMBL" id="MFHD01000007">
    <property type="protein sequence ID" value="OGF63102.1"/>
    <property type="molecule type" value="Genomic_DNA"/>
</dbReference>
<evidence type="ECO:0000313" key="3">
    <source>
        <dbReference type="EMBL" id="OGF63102.1"/>
    </source>
</evidence>
<evidence type="ECO:0000259" key="2">
    <source>
        <dbReference type="Pfam" id="PF13406"/>
    </source>
</evidence>
<dbReference type="SUPFAM" id="SSF53955">
    <property type="entry name" value="Lysozyme-like"/>
    <property type="match status" value="1"/>
</dbReference>
<dbReference type="AlphaFoldDB" id="A0A1F5VI48"/>
<reference evidence="3 4" key="1">
    <citation type="journal article" date="2016" name="Nat. Commun.">
        <title>Thousands of microbial genomes shed light on interconnected biogeochemical processes in an aquifer system.</title>
        <authorList>
            <person name="Anantharaman K."/>
            <person name="Brown C.T."/>
            <person name="Hug L.A."/>
            <person name="Sharon I."/>
            <person name="Castelle C.J."/>
            <person name="Probst A.J."/>
            <person name="Thomas B.C."/>
            <person name="Singh A."/>
            <person name="Wilkins M.J."/>
            <person name="Karaoz U."/>
            <person name="Brodie E.L."/>
            <person name="Williams K.H."/>
            <person name="Hubbard S.S."/>
            <person name="Banfield J.F."/>
        </authorList>
    </citation>
    <scope>NUCLEOTIDE SEQUENCE [LARGE SCALE GENOMIC DNA]</scope>
</reference>
<proteinExistence type="predicted"/>